<evidence type="ECO:0000313" key="10">
    <source>
        <dbReference type="Proteomes" id="UP000467700"/>
    </source>
</evidence>
<keyword evidence="2 4" id="KW-0560">Oxidoreductase</keyword>
<keyword evidence="3" id="KW-0520">NAD</keyword>
<sequence>MSDYTPIAEIPKIVASLRTTFRSGHTKPLAFRRHQLHQLARLAQENADALATAIHLDLGRPKQESIMAEVGAIVERSLICAEKVGEWVQTEDLEGKVEVWQRGWRPRVVKEAKGVVLIIAPWNYPLILALQPLYGAIAAGCCAVIKPSEISAHFSSLLATLLPQYLDTSAYKVVLGGVEETTELLQVKFDHIFYTGNARVARLISLAASHFLTPLTLELGGKSPVLLLPPLSPSSLSLAAKRIIWGKTQNAGQICVAPDYVLVDPSLRSSFIAEIRTHLQAFFPEEGGALKSKDYGRIVSESHFGRLTAMLERTRGRVVLGGRWDVQSRGIEPTVVVDVPEGDVLLEDELFGPVLPVVEVEGVEGALRYLEDREHPLVIYAFTDGEEVKKRLESHTTSGTLVFGDTFAQVAINELPFGGVGESGYGRQVLKYSFDNFVYERGVVDVPFGDEPVLAMRYPPYTAESLEFFSAPLKVDIPRD</sequence>
<dbReference type="PANTHER" id="PTHR43570">
    <property type="entry name" value="ALDEHYDE DEHYDROGENASE"/>
    <property type="match status" value="1"/>
</dbReference>
<dbReference type="FunFam" id="3.40.605.10:FF:000004">
    <property type="entry name" value="Aldehyde dehydrogenase"/>
    <property type="match status" value="1"/>
</dbReference>
<dbReference type="GO" id="GO:0004029">
    <property type="term" value="F:aldehyde dehydrogenase (NAD+) activity"/>
    <property type="evidence" value="ECO:0007669"/>
    <property type="project" value="TreeGrafter"/>
</dbReference>
<dbReference type="Gene3D" id="3.40.309.10">
    <property type="entry name" value="Aldehyde Dehydrogenase, Chain A, domain 2"/>
    <property type="match status" value="1"/>
</dbReference>
<dbReference type="InterPro" id="IPR016161">
    <property type="entry name" value="Ald_DH/histidinol_DH"/>
</dbReference>
<dbReference type="InterPro" id="IPR016162">
    <property type="entry name" value="Ald_DH_N"/>
</dbReference>
<dbReference type="Pfam" id="PF00171">
    <property type="entry name" value="Aldedh"/>
    <property type="match status" value="1"/>
</dbReference>
<feature type="active site" evidence="5">
    <location>
        <position position="255"/>
    </location>
</feature>
<dbReference type="OrthoDB" id="440325at2759"/>
<evidence type="ECO:0000256" key="1">
    <source>
        <dbReference type="ARBA" id="ARBA00009986"/>
    </source>
</evidence>
<dbReference type="GO" id="GO:0005737">
    <property type="term" value="C:cytoplasm"/>
    <property type="evidence" value="ECO:0007669"/>
    <property type="project" value="TreeGrafter"/>
</dbReference>
<dbReference type="SUPFAM" id="SSF53720">
    <property type="entry name" value="ALDH-like"/>
    <property type="match status" value="1"/>
</dbReference>
<dbReference type="GO" id="GO:0006081">
    <property type="term" value="P:aldehyde metabolic process"/>
    <property type="evidence" value="ECO:0007669"/>
    <property type="project" value="InterPro"/>
</dbReference>
<comment type="caution">
    <text evidence="9">The sequence shown here is derived from an EMBL/GenBank/DDBJ whole genome shotgun (WGS) entry which is preliminary data.</text>
</comment>
<evidence type="ECO:0000259" key="8">
    <source>
        <dbReference type="Pfam" id="PF00171"/>
    </source>
</evidence>
<evidence type="ECO:0000313" key="9">
    <source>
        <dbReference type="EMBL" id="CAA7269777.1"/>
    </source>
</evidence>
<dbReference type="PROSITE" id="PS00687">
    <property type="entry name" value="ALDEHYDE_DEHYDR_GLU"/>
    <property type="match status" value="1"/>
</dbReference>
<evidence type="ECO:0000256" key="5">
    <source>
        <dbReference type="PIRSR" id="PIRSR036492-1"/>
    </source>
</evidence>
<dbReference type="FunFam" id="3.40.309.10:FF:000003">
    <property type="entry name" value="Aldehyde dehydrogenase"/>
    <property type="match status" value="1"/>
</dbReference>
<keyword evidence="10" id="KW-1185">Reference proteome</keyword>
<proteinExistence type="inferred from homology"/>
<feature type="active site" evidence="5 6">
    <location>
        <position position="218"/>
    </location>
</feature>
<evidence type="ECO:0000256" key="3">
    <source>
        <dbReference type="ARBA" id="ARBA00023027"/>
    </source>
</evidence>
<protein>
    <recommendedName>
        <fullName evidence="4">Aldehyde dehydrogenase</fullName>
    </recommendedName>
</protein>
<dbReference type="InterPro" id="IPR016163">
    <property type="entry name" value="Ald_DH_C"/>
</dbReference>
<dbReference type="Proteomes" id="UP000467700">
    <property type="component" value="Unassembled WGS sequence"/>
</dbReference>
<evidence type="ECO:0000256" key="4">
    <source>
        <dbReference type="PIRNR" id="PIRNR036492"/>
    </source>
</evidence>
<evidence type="ECO:0000256" key="2">
    <source>
        <dbReference type="ARBA" id="ARBA00023002"/>
    </source>
</evidence>
<dbReference type="Gene3D" id="3.40.605.10">
    <property type="entry name" value="Aldehyde Dehydrogenase, Chain A, domain 1"/>
    <property type="match status" value="1"/>
</dbReference>
<evidence type="ECO:0000256" key="6">
    <source>
        <dbReference type="PROSITE-ProRule" id="PRU10007"/>
    </source>
</evidence>
<organism evidence="9 10">
    <name type="scientific">Cyclocybe aegerita</name>
    <name type="common">Black poplar mushroom</name>
    <name type="synonym">Agrocybe aegerita</name>
    <dbReference type="NCBI Taxonomy" id="1973307"/>
    <lineage>
        <taxon>Eukaryota</taxon>
        <taxon>Fungi</taxon>
        <taxon>Dikarya</taxon>
        <taxon>Basidiomycota</taxon>
        <taxon>Agaricomycotina</taxon>
        <taxon>Agaricomycetes</taxon>
        <taxon>Agaricomycetidae</taxon>
        <taxon>Agaricales</taxon>
        <taxon>Agaricineae</taxon>
        <taxon>Bolbitiaceae</taxon>
        <taxon>Cyclocybe</taxon>
    </lineage>
</organism>
<dbReference type="InterPro" id="IPR029510">
    <property type="entry name" value="Ald_DH_CS_GLU"/>
</dbReference>
<comment type="similarity">
    <text evidence="1 4 7">Belongs to the aldehyde dehydrogenase family.</text>
</comment>
<evidence type="ECO:0000256" key="7">
    <source>
        <dbReference type="RuleBase" id="RU003345"/>
    </source>
</evidence>
<gene>
    <name evidence="9" type="ORF">AAE3_LOCUS12057</name>
</gene>
<dbReference type="AlphaFoldDB" id="A0A8S0WSF4"/>
<dbReference type="EMBL" id="CACVBS010000080">
    <property type="protein sequence ID" value="CAA7269777.1"/>
    <property type="molecule type" value="Genomic_DNA"/>
</dbReference>
<feature type="domain" description="Aldehyde dehydrogenase" evidence="8">
    <location>
        <begin position="9"/>
        <end position="439"/>
    </location>
</feature>
<dbReference type="PANTHER" id="PTHR43570:SF16">
    <property type="entry name" value="ALDEHYDE DEHYDROGENASE TYPE III, ISOFORM Q"/>
    <property type="match status" value="1"/>
</dbReference>
<accession>A0A8S0WSF4</accession>
<dbReference type="InterPro" id="IPR015590">
    <property type="entry name" value="Aldehyde_DH_dom"/>
</dbReference>
<name>A0A8S0WSF4_CYCAE</name>
<dbReference type="PIRSF" id="PIRSF036492">
    <property type="entry name" value="ALDH"/>
    <property type="match status" value="1"/>
</dbReference>
<reference evidence="9 10" key="1">
    <citation type="submission" date="2020-01" db="EMBL/GenBank/DDBJ databases">
        <authorList>
            <person name="Gupta K D."/>
        </authorList>
    </citation>
    <scope>NUCLEOTIDE SEQUENCE [LARGE SCALE GENOMIC DNA]</scope>
</reference>
<dbReference type="InterPro" id="IPR012394">
    <property type="entry name" value="Aldehyde_DH_NAD(P)"/>
</dbReference>